<proteinExistence type="predicted"/>
<evidence type="ECO:0000313" key="1">
    <source>
        <dbReference type="EMBL" id="KAJ8648535.1"/>
    </source>
</evidence>
<keyword evidence="2" id="KW-1185">Reference proteome</keyword>
<evidence type="ECO:0000313" key="2">
    <source>
        <dbReference type="Proteomes" id="UP001234297"/>
    </source>
</evidence>
<dbReference type="EMBL" id="CM056809">
    <property type="protein sequence ID" value="KAJ8648535.1"/>
    <property type="molecule type" value="Genomic_DNA"/>
</dbReference>
<organism evidence="1 2">
    <name type="scientific">Persea americana</name>
    <name type="common">Avocado</name>
    <dbReference type="NCBI Taxonomy" id="3435"/>
    <lineage>
        <taxon>Eukaryota</taxon>
        <taxon>Viridiplantae</taxon>
        <taxon>Streptophyta</taxon>
        <taxon>Embryophyta</taxon>
        <taxon>Tracheophyta</taxon>
        <taxon>Spermatophyta</taxon>
        <taxon>Magnoliopsida</taxon>
        <taxon>Magnoliidae</taxon>
        <taxon>Laurales</taxon>
        <taxon>Lauraceae</taxon>
        <taxon>Persea</taxon>
    </lineage>
</organism>
<reference evidence="1 2" key="1">
    <citation type="journal article" date="2022" name="Hortic Res">
        <title>A haplotype resolved chromosomal level avocado genome allows analysis of novel avocado genes.</title>
        <authorList>
            <person name="Nath O."/>
            <person name="Fletcher S.J."/>
            <person name="Hayward A."/>
            <person name="Shaw L.M."/>
            <person name="Masouleh A.K."/>
            <person name="Furtado A."/>
            <person name="Henry R.J."/>
            <person name="Mitter N."/>
        </authorList>
    </citation>
    <scope>NUCLEOTIDE SEQUENCE [LARGE SCALE GENOMIC DNA]</scope>
    <source>
        <strain evidence="2">cv. Hass</strain>
    </source>
</reference>
<accession>A0ACC2MS28</accession>
<protein>
    <submittedName>
        <fullName evidence="1">Uncharacterized protein</fullName>
    </submittedName>
</protein>
<name>A0ACC2MS28_PERAE</name>
<sequence>MTFRRSECTLEGDDGREVTVHSPKVKEPLPLIIHHLPVAITFAFLGSGDILVIDPTHHEEAVMRGRMTATINASGDVSAVQKAGGEGVMQSVIMQCMHVASLKAADIISKIKNAVEAYHTERALKKVKWYSSSDAIEVDELDIKLKEHRNRYVFKEIRASISGENVKSRICGPSNWDPYSKGIAPDFLRRLQASPGS</sequence>
<dbReference type="Proteomes" id="UP001234297">
    <property type="component" value="Chromosome 1"/>
</dbReference>
<comment type="caution">
    <text evidence="1">The sequence shown here is derived from an EMBL/GenBank/DDBJ whole genome shotgun (WGS) entry which is preliminary data.</text>
</comment>
<gene>
    <name evidence="1" type="ORF">MRB53_001558</name>
</gene>